<dbReference type="GO" id="GO:0046983">
    <property type="term" value="F:protein dimerization activity"/>
    <property type="evidence" value="ECO:0007669"/>
    <property type="project" value="InterPro"/>
</dbReference>
<dbReference type="OrthoDB" id="690068at2759"/>
<organism evidence="8 9">
    <name type="scientific">Dichanthelium oligosanthes</name>
    <dbReference type="NCBI Taxonomy" id="888268"/>
    <lineage>
        <taxon>Eukaryota</taxon>
        <taxon>Viridiplantae</taxon>
        <taxon>Streptophyta</taxon>
        <taxon>Embryophyta</taxon>
        <taxon>Tracheophyta</taxon>
        <taxon>Spermatophyta</taxon>
        <taxon>Magnoliopsida</taxon>
        <taxon>Liliopsida</taxon>
        <taxon>Poales</taxon>
        <taxon>Poaceae</taxon>
        <taxon>PACMAD clade</taxon>
        <taxon>Panicoideae</taxon>
        <taxon>Panicodae</taxon>
        <taxon>Paniceae</taxon>
        <taxon>Dichantheliinae</taxon>
        <taxon>Dichanthelium</taxon>
    </lineage>
</organism>
<accession>A0A1E5W2E8</accession>
<dbReference type="AlphaFoldDB" id="A0A1E5W2E8"/>
<sequence length="366" mass="40625">MNTTVAFSRGCRRWGTRSNLTEQADNAIVLLDDLDDENAMETMIDEGRHELAGEVDCLFNTNLEQITKEIDDFYALREELDVQPLAESSWMMDSPYLVAAPEAKDAATQSVPGDSSHVTSFRAWTMPRSDDWLAVPVIGEPQKLLKKVVSGGAWMNNGCESAGRMAQESGSKNHVVSERRRQEKLNEMFLILKSLVPTIHGQSIHPWLLAETVAYLRELEQKVQELESSRGHVARLAGETMLGCHDNEITGKRVSAAKRKKPSELNGNMEREQEHHWVLSKDGASHVINVSVTGTEVLVQVQCRWKELLMARVFDAIKNLHLVVLSVQASTPNGLLGLKIQAQFASSSTVAPGMIREALQKAISNS</sequence>
<evidence type="ECO:0000256" key="6">
    <source>
        <dbReference type="SAM" id="Coils"/>
    </source>
</evidence>
<keyword evidence="5" id="KW-0539">Nucleus</keyword>
<feature type="domain" description="BHLH" evidence="7">
    <location>
        <begin position="169"/>
        <end position="219"/>
    </location>
</feature>
<evidence type="ECO:0000256" key="1">
    <source>
        <dbReference type="ARBA" id="ARBA00004123"/>
    </source>
</evidence>
<dbReference type="GO" id="GO:0005634">
    <property type="term" value="C:nucleus"/>
    <property type="evidence" value="ECO:0007669"/>
    <property type="project" value="UniProtKB-SubCell"/>
</dbReference>
<evidence type="ECO:0000256" key="5">
    <source>
        <dbReference type="ARBA" id="ARBA00023242"/>
    </source>
</evidence>
<dbReference type="InterPro" id="IPR011598">
    <property type="entry name" value="bHLH_dom"/>
</dbReference>
<dbReference type="Pfam" id="PF00010">
    <property type="entry name" value="HLH"/>
    <property type="match status" value="1"/>
</dbReference>
<evidence type="ECO:0000313" key="9">
    <source>
        <dbReference type="Proteomes" id="UP000095767"/>
    </source>
</evidence>
<keyword evidence="6" id="KW-0175">Coiled coil</keyword>
<dbReference type="PROSITE" id="PS50888">
    <property type="entry name" value="BHLH"/>
    <property type="match status" value="1"/>
</dbReference>
<dbReference type="PANTHER" id="PTHR46266">
    <property type="entry name" value="TRANSCRIPTION FACTOR TT8"/>
    <property type="match status" value="1"/>
</dbReference>
<gene>
    <name evidence="8" type="ORF">BAE44_0007404</name>
</gene>
<reference evidence="8 9" key="1">
    <citation type="submission" date="2016-09" db="EMBL/GenBank/DDBJ databases">
        <title>The draft genome of Dichanthelium oligosanthes: A C3 panicoid grass species.</title>
        <authorList>
            <person name="Studer A.J."/>
            <person name="Schnable J.C."/>
            <person name="Brutnell T.P."/>
        </authorList>
    </citation>
    <scope>NUCLEOTIDE SEQUENCE [LARGE SCALE GENOMIC DNA]</scope>
    <source>
        <strain evidence="9">cv. Kellogg 1175</strain>
        <tissue evidence="8">Leaf</tissue>
    </source>
</reference>
<name>A0A1E5W2E8_9POAL</name>
<comment type="caution">
    <text evidence="8">The sequence shown here is derived from an EMBL/GenBank/DDBJ whole genome shotgun (WGS) entry which is preliminary data.</text>
</comment>
<comment type="similarity">
    <text evidence="2">Belongs to the bHLH protein family.</text>
</comment>
<dbReference type="EMBL" id="LWDX02023075">
    <property type="protein sequence ID" value="OEL31577.1"/>
    <property type="molecule type" value="Genomic_DNA"/>
</dbReference>
<dbReference type="PANTHER" id="PTHR46266:SF3">
    <property type="entry name" value="TRANSCRIPTION FACTOR EGL1"/>
    <property type="match status" value="1"/>
</dbReference>
<keyword evidence="9" id="KW-1185">Reference proteome</keyword>
<proteinExistence type="inferred from homology"/>
<dbReference type="Proteomes" id="UP000095767">
    <property type="component" value="Unassembled WGS sequence"/>
</dbReference>
<dbReference type="Pfam" id="PF22754">
    <property type="entry name" value="bHLH-TF_ACT-like_plant"/>
    <property type="match status" value="1"/>
</dbReference>
<comment type="subcellular location">
    <subcellularLocation>
        <location evidence="1">Nucleus</location>
    </subcellularLocation>
</comment>
<feature type="coiled-coil region" evidence="6">
    <location>
        <begin position="209"/>
        <end position="236"/>
    </location>
</feature>
<keyword evidence="4" id="KW-0804">Transcription</keyword>
<dbReference type="STRING" id="888268.A0A1E5W2E8"/>
<evidence type="ECO:0000259" key="7">
    <source>
        <dbReference type="PROSITE" id="PS50888"/>
    </source>
</evidence>
<dbReference type="SMART" id="SM00353">
    <property type="entry name" value="HLH"/>
    <property type="match status" value="1"/>
</dbReference>
<evidence type="ECO:0000313" key="8">
    <source>
        <dbReference type="EMBL" id="OEL31577.1"/>
    </source>
</evidence>
<evidence type="ECO:0000256" key="4">
    <source>
        <dbReference type="ARBA" id="ARBA00023163"/>
    </source>
</evidence>
<protein>
    <submittedName>
        <fullName evidence="8">Anthocyanin regulatory R-S protein</fullName>
    </submittedName>
</protein>
<dbReference type="InterPro" id="IPR036638">
    <property type="entry name" value="HLH_DNA-bd_sf"/>
</dbReference>
<evidence type="ECO:0000256" key="3">
    <source>
        <dbReference type="ARBA" id="ARBA00023015"/>
    </source>
</evidence>
<evidence type="ECO:0000256" key="2">
    <source>
        <dbReference type="ARBA" id="ARBA00005510"/>
    </source>
</evidence>
<dbReference type="Gene3D" id="4.10.280.10">
    <property type="entry name" value="Helix-loop-helix DNA-binding domain"/>
    <property type="match status" value="1"/>
</dbReference>
<dbReference type="InterPro" id="IPR054502">
    <property type="entry name" value="bHLH-TF_ACT-like_plant"/>
</dbReference>
<dbReference type="SUPFAM" id="SSF47459">
    <property type="entry name" value="HLH, helix-loop-helix DNA-binding domain"/>
    <property type="match status" value="1"/>
</dbReference>
<keyword evidence="3" id="KW-0805">Transcription regulation</keyword>